<gene>
    <name evidence="4" type="ORF">OLEA9_A070823</name>
</gene>
<keyword evidence="5" id="KW-1185">Reference proteome</keyword>
<dbReference type="Proteomes" id="UP000594638">
    <property type="component" value="Unassembled WGS sequence"/>
</dbReference>
<organism evidence="4 5">
    <name type="scientific">Olea europaea subsp. europaea</name>
    <dbReference type="NCBI Taxonomy" id="158383"/>
    <lineage>
        <taxon>Eukaryota</taxon>
        <taxon>Viridiplantae</taxon>
        <taxon>Streptophyta</taxon>
        <taxon>Embryophyta</taxon>
        <taxon>Tracheophyta</taxon>
        <taxon>Spermatophyta</taxon>
        <taxon>Magnoliopsida</taxon>
        <taxon>eudicotyledons</taxon>
        <taxon>Gunneridae</taxon>
        <taxon>Pentapetalae</taxon>
        <taxon>asterids</taxon>
        <taxon>lamiids</taxon>
        <taxon>Lamiales</taxon>
        <taxon>Oleaceae</taxon>
        <taxon>Oleeae</taxon>
        <taxon>Olea</taxon>
    </lineage>
</organism>
<evidence type="ECO:0000313" key="5">
    <source>
        <dbReference type="Proteomes" id="UP000594638"/>
    </source>
</evidence>
<reference evidence="4 5" key="1">
    <citation type="submission" date="2019-12" db="EMBL/GenBank/DDBJ databases">
        <authorList>
            <person name="Alioto T."/>
            <person name="Alioto T."/>
            <person name="Gomez Garrido J."/>
        </authorList>
    </citation>
    <scope>NUCLEOTIDE SEQUENCE [LARGE SCALE GENOMIC DNA]</scope>
</reference>
<dbReference type="GO" id="GO:0080044">
    <property type="term" value="F:quercetin 7-O-glucosyltransferase activity"/>
    <property type="evidence" value="ECO:0007669"/>
    <property type="project" value="TreeGrafter"/>
</dbReference>
<evidence type="ECO:0000256" key="3">
    <source>
        <dbReference type="ARBA" id="ARBA00022679"/>
    </source>
</evidence>
<dbReference type="FunFam" id="3.40.50.2000:FF:000120">
    <property type="entry name" value="UDP-glycosyltransferase 76C1"/>
    <property type="match status" value="1"/>
</dbReference>
<dbReference type="AlphaFoldDB" id="A0A8S0UWQ7"/>
<keyword evidence="2" id="KW-0328">Glycosyltransferase</keyword>
<dbReference type="FunFam" id="3.40.50.2000:FF:000060">
    <property type="entry name" value="Glycosyltransferase"/>
    <property type="match status" value="1"/>
</dbReference>
<dbReference type="PANTHER" id="PTHR11926">
    <property type="entry name" value="GLUCOSYL/GLUCURONOSYL TRANSFERASES"/>
    <property type="match status" value="1"/>
</dbReference>
<evidence type="ECO:0000256" key="2">
    <source>
        <dbReference type="ARBA" id="ARBA00022676"/>
    </source>
</evidence>
<name>A0A8S0UWQ7_OLEEU</name>
<dbReference type="EMBL" id="CACTIH010009067">
    <property type="protein sequence ID" value="CAA3022359.1"/>
    <property type="molecule type" value="Genomic_DNA"/>
</dbReference>
<comment type="caution">
    <text evidence="4">The sequence shown here is derived from an EMBL/GenBank/DDBJ whole genome shotgun (WGS) entry which is preliminary data.</text>
</comment>
<keyword evidence="3" id="KW-0808">Transferase</keyword>
<dbReference type="Pfam" id="PF00201">
    <property type="entry name" value="UDPGT"/>
    <property type="match status" value="1"/>
</dbReference>
<proteinExistence type="inferred from homology"/>
<dbReference type="CDD" id="cd03784">
    <property type="entry name" value="GT1_Gtf-like"/>
    <property type="match status" value="1"/>
</dbReference>
<dbReference type="Gene3D" id="3.40.50.2000">
    <property type="entry name" value="Glycogen Phosphorylase B"/>
    <property type="match status" value="2"/>
</dbReference>
<dbReference type="OrthoDB" id="5835829at2759"/>
<accession>A0A8S0UWQ7</accession>
<dbReference type="Gramene" id="OE9A070823T1">
    <property type="protein sequence ID" value="OE9A070823C1"/>
    <property type="gene ID" value="OE9A070823"/>
</dbReference>
<dbReference type="GO" id="GO:0080043">
    <property type="term" value="F:quercetin 3-O-glucosyltransferase activity"/>
    <property type="evidence" value="ECO:0007669"/>
    <property type="project" value="TreeGrafter"/>
</dbReference>
<dbReference type="SUPFAM" id="SSF53756">
    <property type="entry name" value="UDP-Glycosyltransferase/glycogen phosphorylase"/>
    <property type="match status" value="1"/>
</dbReference>
<comment type="similarity">
    <text evidence="1">Belongs to the UDP-glycosyltransferase family.</text>
</comment>
<evidence type="ECO:0000313" key="4">
    <source>
        <dbReference type="EMBL" id="CAA3022359.1"/>
    </source>
</evidence>
<dbReference type="GO" id="GO:0016138">
    <property type="term" value="P:glycoside biosynthetic process"/>
    <property type="evidence" value="ECO:0007669"/>
    <property type="project" value="UniProtKB-ARBA"/>
</dbReference>
<protein>
    <submittedName>
        <fullName evidence="4">UDP-glycosyltransferase 76F1-like</fullName>
    </submittedName>
</protein>
<dbReference type="InterPro" id="IPR002213">
    <property type="entry name" value="UDP_glucos_trans"/>
</dbReference>
<dbReference type="PANTHER" id="PTHR11926:SF1374">
    <property type="entry name" value="UDP-GLYCOSYLTRANSFERASE 76F1-RELATED"/>
    <property type="match status" value="1"/>
</dbReference>
<sequence length="457" mass="51098">MENQSESQLQERLGRQLILFPLPLQGHISPMLQLANILHSKGFSITIIHTKFNSPNPTNYPHFNFYPISDGLSECQSSPSDVLSLLSLLNQNCIAPFQEALAQLLADKLGDPIACLISDAILYFTAAVAKSFNLPRIVLRTGGVSSFLAFAAFPLLLEKGYIPIQDGRSEEPVVELPPLRVKDLPVIKTSNPEILYELLERMIQETKNSLGLIWNSFEELEEAALTKLRQDFPIPIFPVGPFHKHFTVSSSNLIAVDTSSISWLNEQSPNSVIYVSFGSIAAIEEKEFIEVAWSLANSNLPFLWVVRPGLVRGAEWLEALPKRFLEKLEGRGHIVKWAPQLEVLAHPAVGAFWTHNGWNSTIESICEGVPMICMPCFTDQLVNARYVSHVWKAGLQLENGLDRVNIEQAIKKIMMEKEGEEIRKRVLHLKEKTNLCLEVGGSSFNSVKSMVNYIASL</sequence>
<evidence type="ECO:0000256" key="1">
    <source>
        <dbReference type="ARBA" id="ARBA00009995"/>
    </source>
</evidence>